<feature type="transmembrane region" description="Helical" evidence="1">
    <location>
        <begin position="96"/>
        <end position="119"/>
    </location>
</feature>
<dbReference type="OrthoDB" id="3251775at2759"/>
<protein>
    <recommendedName>
        <fullName evidence="2">DUF6533 domain-containing protein</fullName>
    </recommendedName>
</protein>
<dbReference type="HOGENOM" id="CLU_2090420_0_0_1"/>
<keyword evidence="4" id="KW-1185">Reference proteome</keyword>
<dbReference type="EMBL" id="AWSO01000043">
    <property type="protein sequence ID" value="ESK96715.1"/>
    <property type="molecule type" value="Genomic_DNA"/>
</dbReference>
<feature type="transmembrane region" description="Helical" evidence="1">
    <location>
        <begin position="69"/>
        <end position="89"/>
    </location>
</feature>
<evidence type="ECO:0000313" key="3">
    <source>
        <dbReference type="EMBL" id="ESK96715.1"/>
    </source>
</evidence>
<dbReference type="AlphaFoldDB" id="V2XVZ9"/>
<feature type="domain" description="DUF6533" evidence="2">
    <location>
        <begin position="1"/>
        <end position="38"/>
    </location>
</feature>
<feature type="transmembrane region" description="Helical" evidence="1">
    <location>
        <begin position="28"/>
        <end position="49"/>
    </location>
</feature>
<evidence type="ECO:0000256" key="1">
    <source>
        <dbReference type="SAM" id="Phobius"/>
    </source>
</evidence>
<dbReference type="KEGG" id="mrr:Moror_6732"/>
<proteinExistence type="predicted"/>
<keyword evidence="1" id="KW-1133">Transmembrane helix</keyword>
<dbReference type="Pfam" id="PF20151">
    <property type="entry name" value="DUF6533"/>
    <property type="match status" value="1"/>
</dbReference>
<organism evidence="3 4">
    <name type="scientific">Moniliophthora roreri (strain MCA 2997)</name>
    <name type="common">Cocoa frosty pod rot fungus</name>
    <name type="synonym">Crinipellis roreri</name>
    <dbReference type="NCBI Taxonomy" id="1381753"/>
    <lineage>
        <taxon>Eukaryota</taxon>
        <taxon>Fungi</taxon>
        <taxon>Dikarya</taxon>
        <taxon>Basidiomycota</taxon>
        <taxon>Agaricomycotina</taxon>
        <taxon>Agaricomycetes</taxon>
        <taxon>Agaricomycetidae</taxon>
        <taxon>Agaricales</taxon>
        <taxon>Marasmiineae</taxon>
        <taxon>Marasmiaceae</taxon>
        <taxon>Moniliophthora</taxon>
    </lineage>
</organism>
<reference evidence="3 4" key="1">
    <citation type="journal article" date="2014" name="BMC Genomics">
        <title>Genome and secretome analysis of the hemibiotrophic fungal pathogen, Moniliophthora roreri, which causes frosty pod rot disease of cacao: mechanisms of the biotrophic and necrotrophic phases.</title>
        <authorList>
            <person name="Meinhardt L.W."/>
            <person name="Costa G.G.L."/>
            <person name="Thomazella D.P.T."/>
            <person name="Teixeira P.J.P.L."/>
            <person name="Carazzolle M.F."/>
            <person name="Schuster S.C."/>
            <person name="Carlson J.E."/>
            <person name="Guiltinan M.J."/>
            <person name="Mieczkowski P."/>
            <person name="Farmer A."/>
            <person name="Ramaraj T."/>
            <person name="Crozier J."/>
            <person name="Davis R.E."/>
            <person name="Shao J."/>
            <person name="Melnick R.L."/>
            <person name="Pereira G.A.G."/>
            <person name="Bailey B.A."/>
        </authorList>
    </citation>
    <scope>NUCLEOTIDE SEQUENCE [LARGE SCALE GENOMIC DNA]</scope>
    <source>
        <strain evidence="3 4">MCA 2997</strain>
    </source>
</reference>
<keyword evidence="1" id="KW-0812">Transmembrane</keyword>
<sequence length="126" mass="14513">MLLYDHLLCFDDEVALIWKARWTIPKTLYLLLRYVVPICIAIHLHRTFGSLDPTLQDELIFKFHTELSGISHAGLSDSVILVILHLWNIWERKRGFILSTLVLFILTQIAGLTCAVIVVKKFLSEP</sequence>
<evidence type="ECO:0000313" key="4">
    <source>
        <dbReference type="Proteomes" id="UP000017559"/>
    </source>
</evidence>
<dbReference type="InterPro" id="IPR045340">
    <property type="entry name" value="DUF6533"/>
</dbReference>
<keyword evidence="1" id="KW-0472">Membrane</keyword>
<dbReference type="Proteomes" id="UP000017559">
    <property type="component" value="Unassembled WGS sequence"/>
</dbReference>
<evidence type="ECO:0000259" key="2">
    <source>
        <dbReference type="Pfam" id="PF20151"/>
    </source>
</evidence>
<accession>V2XVZ9</accession>
<comment type="caution">
    <text evidence="3">The sequence shown here is derived from an EMBL/GenBank/DDBJ whole genome shotgun (WGS) entry which is preliminary data.</text>
</comment>
<gene>
    <name evidence="3" type="ORF">Moror_6732</name>
</gene>
<name>V2XVZ9_MONRO</name>